<evidence type="ECO:0000313" key="2">
    <source>
        <dbReference type="Proteomes" id="UP000190044"/>
    </source>
</evidence>
<accession>A0A1T5EAL1</accession>
<protein>
    <submittedName>
        <fullName evidence="1">Uncharacterized protein</fullName>
    </submittedName>
</protein>
<keyword evidence="2" id="KW-1185">Reference proteome</keyword>
<dbReference type="AlphaFoldDB" id="A0A1T5EAL1"/>
<proteinExistence type="predicted"/>
<dbReference type="EMBL" id="FUYP01000020">
    <property type="protein sequence ID" value="SKB80901.1"/>
    <property type="molecule type" value="Genomic_DNA"/>
</dbReference>
<reference evidence="2" key="1">
    <citation type="submission" date="2017-02" db="EMBL/GenBank/DDBJ databases">
        <authorList>
            <person name="Varghese N."/>
            <person name="Submissions S."/>
        </authorList>
    </citation>
    <scope>NUCLEOTIDE SEQUENCE [LARGE SCALE GENOMIC DNA]</scope>
    <source>
        <strain evidence="2">R11H</strain>
    </source>
</reference>
<name>A0A1T5EAL1_9SPHN</name>
<dbReference type="Proteomes" id="UP000190044">
    <property type="component" value="Unassembled WGS sequence"/>
</dbReference>
<organism evidence="1 2">
    <name type="scientific">Sphingopyxis flava</name>
    <dbReference type="NCBI Taxonomy" id="1507287"/>
    <lineage>
        <taxon>Bacteria</taxon>
        <taxon>Pseudomonadati</taxon>
        <taxon>Pseudomonadota</taxon>
        <taxon>Alphaproteobacteria</taxon>
        <taxon>Sphingomonadales</taxon>
        <taxon>Sphingomonadaceae</taxon>
        <taxon>Sphingopyxis</taxon>
    </lineage>
</organism>
<sequence>MVIAIASKHCRAATNSLDCFLGALARNDGCERASHHSEPLLLSPLRAKPSREGGWRLRIRRARWDLEIYADILMPATPFSITPVARLERVFTGVDTLSTTMKWVCHASRPTSQTM</sequence>
<gene>
    <name evidence="1" type="ORF">SAMN06295937_102034</name>
</gene>
<evidence type="ECO:0000313" key="1">
    <source>
        <dbReference type="EMBL" id="SKB80901.1"/>
    </source>
</evidence>